<reference evidence="1" key="2">
    <citation type="journal article" date="2023" name="IMA Fungus">
        <title>Comparative genomic study of the Penicillium genus elucidates a diverse pangenome and 15 lateral gene transfer events.</title>
        <authorList>
            <person name="Petersen C."/>
            <person name="Sorensen T."/>
            <person name="Nielsen M.R."/>
            <person name="Sondergaard T.E."/>
            <person name="Sorensen J.L."/>
            <person name="Fitzpatrick D.A."/>
            <person name="Frisvad J.C."/>
            <person name="Nielsen K.L."/>
        </authorList>
    </citation>
    <scope>NUCLEOTIDE SEQUENCE</scope>
    <source>
        <strain evidence="1">IBT 29677</strain>
    </source>
</reference>
<evidence type="ECO:0000313" key="2">
    <source>
        <dbReference type="Proteomes" id="UP001147747"/>
    </source>
</evidence>
<dbReference type="OrthoDB" id="4231403at2759"/>
<reference evidence="1" key="1">
    <citation type="submission" date="2022-12" db="EMBL/GenBank/DDBJ databases">
        <authorList>
            <person name="Petersen C."/>
        </authorList>
    </citation>
    <scope>NUCLEOTIDE SEQUENCE</scope>
    <source>
        <strain evidence="1">IBT 29677</strain>
    </source>
</reference>
<protein>
    <submittedName>
        <fullName evidence="1">Uncharacterized protein</fullName>
    </submittedName>
</protein>
<dbReference type="RefSeq" id="XP_056483534.1">
    <property type="nucleotide sequence ID" value="XM_056632914.1"/>
</dbReference>
<dbReference type="AlphaFoldDB" id="A0A9W9VM96"/>
<organism evidence="1 2">
    <name type="scientific">Penicillium cosmopolitanum</name>
    <dbReference type="NCBI Taxonomy" id="1131564"/>
    <lineage>
        <taxon>Eukaryota</taxon>
        <taxon>Fungi</taxon>
        <taxon>Dikarya</taxon>
        <taxon>Ascomycota</taxon>
        <taxon>Pezizomycotina</taxon>
        <taxon>Eurotiomycetes</taxon>
        <taxon>Eurotiomycetidae</taxon>
        <taxon>Eurotiales</taxon>
        <taxon>Aspergillaceae</taxon>
        <taxon>Penicillium</taxon>
    </lineage>
</organism>
<name>A0A9W9VM96_9EURO</name>
<comment type="caution">
    <text evidence="1">The sequence shown here is derived from an EMBL/GenBank/DDBJ whole genome shotgun (WGS) entry which is preliminary data.</text>
</comment>
<accession>A0A9W9VM96</accession>
<evidence type="ECO:0000313" key="1">
    <source>
        <dbReference type="EMBL" id="KAJ5385736.1"/>
    </source>
</evidence>
<dbReference type="Proteomes" id="UP001147747">
    <property type="component" value="Unassembled WGS sequence"/>
</dbReference>
<gene>
    <name evidence="1" type="ORF">N7509_008277</name>
</gene>
<sequence length="147" mass="17593">MGRVLNIFTRFRRKPRTKKFELNHVPLCTPQSALDKKIFYPNWKPRPEWRRRRGLDFVGNPCWIFTSPDDPDLHFDEMQLKLYRNLSFRPVFENLQLTYEHTKDPPLECITSPAALETAKPYCIGEYCSWKDEVIVEDSWDLKLQCI</sequence>
<proteinExistence type="predicted"/>
<dbReference type="GeneID" id="81371894"/>
<keyword evidence="2" id="KW-1185">Reference proteome</keyword>
<dbReference type="EMBL" id="JAPZBU010000009">
    <property type="protein sequence ID" value="KAJ5385736.1"/>
    <property type="molecule type" value="Genomic_DNA"/>
</dbReference>